<keyword evidence="4" id="KW-1003">Cell membrane</keyword>
<evidence type="ECO:0000256" key="11">
    <source>
        <dbReference type="ARBA" id="ARBA00023136"/>
    </source>
</evidence>
<feature type="transmembrane region" description="Helical" evidence="12">
    <location>
        <begin position="64"/>
        <end position="83"/>
    </location>
</feature>
<evidence type="ECO:0000256" key="2">
    <source>
        <dbReference type="ARBA" id="ARBA00004651"/>
    </source>
</evidence>
<dbReference type="PRINTS" id="PR00344">
    <property type="entry name" value="BCTRLSENSOR"/>
</dbReference>
<keyword evidence="5" id="KW-0597">Phosphoprotein</keyword>
<keyword evidence="8" id="KW-0418">Kinase</keyword>
<dbReference type="CDD" id="cd06225">
    <property type="entry name" value="HAMP"/>
    <property type="match status" value="1"/>
</dbReference>
<comment type="subcellular location">
    <subcellularLocation>
        <location evidence="2">Cell membrane</location>
        <topology evidence="2">Multi-pass membrane protein</topology>
    </subcellularLocation>
</comment>
<keyword evidence="6" id="KW-0808">Transferase</keyword>
<dbReference type="CDD" id="cd00075">
    <property type="entry name" value="HATPase"/>
    <property type="match status" value="1"/>
</dbReference>
<proteinExistence type="predicted"/>
<dbReference type="Gene3D" id="6.10.340.10">
    <property type="match status" value="1"/>
</dbReference>
<evidence type="ECO:0000256" key="12">
    <source>
        <dbReference type="SAM" id="Phobius"/>
    </source>
</evidence>
<dbReference type="Gene3D" id="1.10.287.130">
    <property type="match status" value="1"/>
</dbReference>
<dbReference type="GO" id="GO:0005524">
    <property type="term" value="F:ATP binding"/>
    <property type="evidence" value="ECO:0007669"/>
    <property type="project" value="UniProtKB-KW"/>
</dbReference>
<comment type="catalytic activity">
    <reaction evidence="1">
        <text>ATP + protein L-histidine = ADP + protein N-phospho-L-histidine.</text>
        <dbReference type="EC" id="2.7.13.3"/>
    </reaction>
</comment>
<dbReference type="InterPro" id="IPR036890">
    <property type="entry name" value="HATPase_C_sf"/>
</dbReference>
<dbReference type="InterPro" id="IPR003660">
    <property type="entry name" value="HAMP_dom"/>
</dbReference>
<evidence type="ECO:0000313" key="16">
    <source>
        <dbReference type="Proteomes" id="UP001527882"/>
    </source>
</evidence>
<dbReference type="CDD" id="cd00082">
    <property type="entry name" value="HisKA"/>
    <property type="match status" value="1"/>
</dbReference>
<evidence type="ECO:0000256" key="8">
    <source>
        <dbReference type="ARBA" id="ARBA00022777"/>
    </source>
</evidence>
<reference evidence="15 16" key="1">
    <citation type="submission" date="2022-12" db="EMBL/GenBank/DDBJ databases">
        <title>Draft genome sequence of Paenibacillus sp. dW9.</title>
        <authorList>
            <person name="Choi E.-W."/>
            <person name="Kim D.-U."/>
        </authorList>
    </citation>
    <scope>NUCLEOTIDE SEQUENCE [LARGE SCALE GENOMIC DNA]</scope>
    <source>
        <strain evidence="16">dW9</strain>
    </source>
</reference>
<evidence type="ECO:0000256" key="4">
    <source>
        <dbReference type="ARBA" id="ARBA00022475"/>
    </source>
</evidence>
<dbReference type="EC" id="2.7.13.3" evidence="3"/>
<dbReference type="Pfam" id="PF00672">
    <property type="entry name" value="HAMP"/>
    <property type="match status" value="1"/>
</dbReference>
<feature type="domain" description="HAMP" evidence="14">
    <location>
        <begin position="84"/>
        <end position="136"/>
    </location>
</feature>
<dbReference type="InterPro" id="IPR003594">
    <property type="entry name" value="HATPase_dom"/>
</dbReference>
<dbReference type="PANTHER" id="PTHR45453:SF1">
    <property type="entry name" value="PHOSPHATE REGULON SENSOR PROTEIN PHOR"/>
    <property type="match status" value="1"/>
</dbReference>
<dbReference type="InterPro" id="IPR005467">
    <property type="entry name" value="His_kinase_dom"/>
</dbReference>
<dbReference type="EMBL" id="JAQAGZ010000015">
    <property type="protein sequence ID" value="MCZ8515047.1"/>
    <property type="molecule type" value="Genomic_DNA"/>
</dbReference>
<keyword evidence="11 12" id="KW-0472">Membrane</keyword>
<accession>A0ABT4QE27</accession>
<organism evidence="15 16">
    <name type="scientific">Paenibacillus gyeongsangnamensis</name>
    <dbReference type="NCBI Taxonomy" id="3388067"/>
    <lineage>
        <taxon>Bacteria</taxon>
        <taxon>Bacillati</taxon>
        <taxon>Bacillota</taxon>
        <taxon>Bacilli</taxon>
        <taxon>Bacillales</taxon>
        <taxon>Paenibacillaceae</taxon>
        <taxon>Paenibacillus</taxon>
    </lineage>
</organism>
<dbReference type="InterPro" id="IPR036097">
    <property type="entry name" value="HisK_dim/P_sf"/>
</dbReference>
<keyword evidence="12" id="KW-0812">Transmembrane</keyword>
<evidence type="ECO:0000256" key="5">
    <source>
        <dbReference type="ARBA" id="ARBA00022553"/>
    </source>
</evidence>
<keyword evidence="10" id="KW-0902">Two-component regulatory system</keyword>
<sequence length="362" mass="40431">MRGLTARIAIAFIGIVSGILLISTITFILETHYHFALYQHQAQDMNMNSPTFDAHFEQALVQSVLWTATLGIALAIVLSLFVARRITAPLIQMKDIAERMAKGERGARTTLKGNDELSELGGSLNFLAEQLEHQEQLRKTMTADVAHELRTPLTTLKSHMEAMIEGVWEPTRKRLVSCFEEIERLRHLVGDLEQLTEMESPHFKLYKNREDISALIQHAVEASMASYERKDVDLYFEKDAPVYGTVDRQRIGQILLNLLSNALKFTPPGGSVSIKLKQLKDMISITVTDTGIGIPSSELPYVLERFYRVDKSRDRKSGGSGIGLTIVQRLVEAHGGIIRLESHIGAGTVVTLLFPYTSSTQV</sequence>
<dbReference type="InterPro" id="IPR003661">
    <property type="entry name" value="HisK_dim/P_dom"/>
</dbReference>
<comment type="caution">
    <text evidence="15">The sequence shown here is derived from an EMBL/GenBank/DDBJ whole genome shotgun (WGS) entry which is preliminary data.</text>
</comment>
<evidence type="ECO:0000256" key="10">
    <source>
        <dbReference type="ARBA" id="ARBA00023012"/>
    </source>
</evidence>
<protein>
    <recommendedName>
        <fullName evidence="3">histidine kinase</fullName>
        <ecNumber evidence="3">2.7.13.3</ecNumber>
    </recommendedName>
</protein>
<dbReference type="PROSITE" id="PS50885">
    <property type="entry name" value="HAMP"/>
    <property type="match status" value="1"/>
</dbReference>
<dbReference type="PROSITE" id="PS50109">
    <property type="entry name" value="HIS_KIN"/>
    <property type="match status" value="1"/>
</dbReference>
<dbReference type="SUPFAM" id="SSF158472">
    <property type="entry name" value="HAMP domain-like"/>
    <property type="match status" value="1"/>
</dbReference>
<keyword evidence="7" id="KW-0547">Nucleotide-binding</keyword>
<evidence type="ECO:0000256" key="3">
    <source>
        <dbReference type="ARBA" id="ARBA00012438"/>
    </source>
</evidence>
<evidence type="ECO:0000256" key="1">
    <source>
        <dbReference type="ARBA" id="ARBA00000085"/>
    </source>
</evidence>
<name>A0ABT4QE27_9BACL</name>
<evidence type="ECO:0000259" key="13">
    <source>
        <dbReference type="PROSITE" id="PS50109"/>
    </source>
</evidence>
<feature type="transmembrane region" description="Helical" evidence="12">
    <location>
        <begin position="7"/>
        <end position="29"/>
    </location>
</feature>
<evidence type="ECO:0000313" key="15">
    <source>
        <dbReference type="EMBL" id="MCZ8515047.1"/>
    </source>
</evidence>
<dbReference type="SMART" id="SM00304">
    <property type="entry name" value="HAMP"/>
    <property type="match status" value="1"/>
</dbReference>
<evidence type="ECO:0000256" key="9">
    <source>
        <dbReference type="ARBA" id="ARBA00022840"/>
    </source>
</evidence>
<dbReference type="SUPFAM" id="SSF47384">
    <property type="entry name" value="Homodimeric domain of signal transducing histidine kinase"/>
    <property type="match status" value="1"/>
</dbReference>
<feature type="domain" description="Histidine kinase" evidence="13">
    <location>
        <begin position="144"/>
        <end position="358"/>
    </location>
</feature>
<keyword evidence="9 15" id="KW-0067">ATP-binding</keyword>
<dbReference type="SMART" id="SM00388">
    <property type="entry name" value="HisKA"/>
    <property type="match status" value="1"/>
</dbReference>
<dbReference type="PANTHER" id="PTHR45453">
    <property type="entry name" value="PHOSPHATE REGULON SENSOR PROTEIN PHOR"/>
    <property type="match status" value="1"/>
</dbReference>
<dbReference type="InterPro" id="IPR004358">
    <property type="entry name" value="Sig_transdc_His_kin-like_C"/>
</dbReference>
<evidence type="ECO:0000259" key="14">
    <source>
        <dbReference type="PROSITE" id="PS50885"/>
    </source>
</evidence>
<gene>
    <name evidence="15" type="ORF">O9H85_22010</name>
</gene>
<dbReference type="SMART" id="SM00387">
    <property type="entry name" value="HATPase_c"/>
    <property type="match status" value="1"/>
</dbReference>
<dbReference type="Pfam" id="PF00512">
    <property type="entry name" value="HisKA"/>
    <property type="match status" value="1"/>
</dbReference>
<dbReference type="Proteomes" id="UP001527882">
    <property type="component" value="Unassembled WGS sequence"/>
</dbReference>
<dbReference type="Gene3D" id="3.30.565.10">
    <property type="entry name" value="Histidine kinase-like ATPase, C-terminal domain"/>
    <property type="match status" value="1"/>
</dbReference>
<evidence type="ECO:0000256" key="6">
    <source>
        <dbReference type="ARBA" id="ARBA00022679"/>
    </source>
</evidence>
<dbReference type="Pfam" id="PF02518">
    <property type="entry name" value="HATPase_c"/>
    <property type="match status" value="1"/>
</dbReference>
<dbReference type="InterPro" id="IPR050351">
    <property type="entry name" value="BphY/WalK/GraS-like"/>
</dbReference>
<evidence type="ECO:0000256" key="7">
    <source>
        <dbReference type="ARBA" id="ARBA00022741"/>
    </source>
</evidence>
<dbReference type="RefSeq" id="WP_269883576.1">
    <property type="nucleotide sequence ID" value="NZ_JAQAGZ010000015.1"/>
</dbReference>
<keyword evidence="12" id="KW-1133">Transmembrane helix</keyword>
<keyword evidence="16" id="KW-1185">Reference proteome</keyword>
<dbReference type="SUPFAM" id="SSF55874">
    <property type="entry name" value="ATPase domain of HSP90 chaperone/DNA topoisomerase II/histidine kinase"/>
    <property type="match status" value="1"/>
</dbReference>